<accession>K1L1J3</accession>
<organism evidence="2 3">
    <name type="scientific">Cecembia lonarensis (strain CCUG 58316 / KCTC 22772 / LW9)</name>
    <dbReference type="NCBI Taxonomy" id="1225176"/>
    <lineage>
        <taxon>Bacteria</taxon>
        <taxon>Pseudomonadati</taxon>
        <taxon>Bacteroidota</taxon>
        <taxon>Cytophagia</taxon>
        <taxon>Cytophagales</taxon>
        <taxon>Cyclobacteriaceae</taxon>
        <taxon>Cecembia</taxon>
    </lineage>
</organism>
<evidence type="ECO:0000313" key="2">
    <source>
        <dbReference type="EMBL" id="EKB50235.1"/>
    </source>
</evidence>
<proteinExistence type="predicted"/>
<evidence type="ECO:0000256" key="1">
    <source>
        <dbReference type="SAM" id="SignalP"/>
    </source>
</evidence>
<protein>
    <recommendedName>
        <fullName evidence="4">DUF4783 domain-containing protein</fullName>
    </recommendedName>
</protein>
<evidence type="ECO:0008006" key="4">
    <source>
        <dbReference type="Google" id="ProtNLM"/>
    </source>
</evidence>
<sequence>MKLMIYLGILLSVIITVAQGKTNTSHSADWKEELLHVFQSGSSRDLARYFDQGITININGNQGDYSKNQAELVMRDFFRKFPPVDFQLLHEGNNQEQMIYYIGIYKSEDVAFRVFIRGKKDNGQVKFYSIDIVKS</sequence>
<dbReference type="InterPro" id="IPR031977">
    <property type="entry name" value="DUF4783"/>
</dbReference>
<name>K1L1J3_CECL9</name>
<dbReference type="RefSeq" id="WP_009184136.1">
    <property type="nucleotide sequence ID" value="NZ_AMGM01000011.1"/>
</dbReference>
<feature type="chain" id="PRO_5003850194" description="DUF4783 domain-containing protein" evidence="1">
    <location>
        <begin position="21"/>
        <end position="135"/>
    </location>
</feature>
<reference evidence="2 3" key="1">
    <citation type="journal article" date="2012" name="J. Bacteriol.">
        <title>Draft Genome Sequence of Cecembia lonarensis Strain LW9T, Isolated from Lonar Lake, a Haloalkaline Lake in India.</title>
        <authorList>
            <person name="Shivaji S."/>
            <person name="Ara S."/>
            <person name="Singh A."/>
            <person name="Pinnaka A.K."/>
        </authorList>
    </citation>
    <scope>NUCLEOTIDE SEQUENCE [LARGE SCALE GENOMIC DNA]</scope>
    <source>
        <strain evidence="2 3">LW9</strain>
    </source>
</reference>
<dbReference type="Pfam" id="PF16022">
    <property type="entry name" value="DUF4783"/>
    <property type="match status" value="1"/>
</dbReference>
<comment type="caution">
    <text evidence="2">The sequence shown here is derived from an EMBL/GenBank/DDBJ whole genome shotgun (WGS) entry which is preliminary data.</text>
</comment>
<dbReference type="AlphaFoldDB" id="K1L1J3"/>
<dbReference type="EMBL" id="AMGM01000011">
    <property type="protein sequence ID" value="EKB50235.1"/>
    <property type="molecule type" value="Genomic_DNA"/>
</dbReference>
<feature type="signal peptide" evidence="1">
    <location>
        <begin position="1"/>
        <end position="20"/>
    </location>
</feature>
<dbReference type="Gene3D" id="3.10.450.50">
    <property type="match status" value="1"/>
</dbReference>
<evidence type="ECO:0000313" key="3">
    <source>
        <dbReference type="Proteomes" id="UP000004478"/>
    </source>
</evidence>
<gene>
    <name evidence="2" type="ORF">B879_01092</name>
</gene>
<keyword evidence="3" id="KW-1185">Reference proteome</keyword>
<dbReference type="Proteomes" id="UP000004478">
    <property type="component" value="Unassembled WGS sequence"/>
</dbReference>
<keyword evidence="1" id="KW-0732">Signal</keyword>